<gene>
    <name evidence="3" type="ORF">JIN78_01715</name>
</gene>
<evidence type="ECO:0000313" key="4">
    <source>
        <dbReference type="Proteomes" id="UP000604083"/>
    </source>
</evidence>
<comment type="caution">
    <text evidence="3">The sequence shown here is derived from an EMBL/GenBank/DDBJ whole genome shotgun (WGS) entry which is preliminary data.</text>
</comment>
<name>A0A934RKZ0_9BACT</name>
<keyword evidence="4" id="KW-1185">Reference proteome</keyword>
<dbReference type="InterPro" id="IPR005537">
    <property type="entry name" value="RAMP_III_fam"/>
</dbReference>
<evidence type="ECO:0000259" key="2">
    <source>
        <dbReference type="Pfam" id="PF03787"/>
    </source>
</evidence>
<accession>A0A934RKZ0</accession>
<protein>
    <recommendedName>
        <fullName evidence="2">CRISPR type III-associated protein domain-containing protein</fullName>
    </recommendedName>
</protein>
<evidence type="ECO:0000313" key="3">
    <source>
        <dbReference type="EMBL" id="MBK1832763.1"/>
    </source>
</evidence>
<dbReference type="AlphaFoldDB" id="A0A934RKZ0"/>
<feature type="domain" description="CRISPR type III-associated protein" evidence="2">
    <location>
        <begin position="8"/>
        <end position="146"/>
    </location>
</feature>
<dbReference type="RefSeq" id="WP_200390199.1">
    <property type="nucleotide sequence ID" value="NZ_JAENIO010000003.1"/>
</dbReference>
<dbReference type="Proteomes" id="UP000604083">
    <property type="component" value="Unassembled WGS sequence"/>
</dbReference>
<dbReference type="Pfam" id="PF03787">
    <property type="entry name" value="RAMPs"/>
    <property type="match status" value="1"/>
</dbReference>
<reference evidence="3" key="1">
    <citation type="submission" date="2021-01" db="EMBL/GenBank/DDBJ databases">
        <title>Modified the classification status of verrucomicrobia.</title>
        <authorList>
            <person name="Feng X."/>
        </authorList>
    </citation>
    <scope>NUCLEOTIDE SEQUENCE</scope>
    <source>
        <strain evidence="3">KCTC 12986</strain>
    </source>
</reference>
<dbReference type="GO" id="GO:0051607">
    <property type="term" value="P:defense response to virus"/>
    <property type="evidence" value="ECO:0007669"/>
    <property type="project" value="UniProtKB-KW"/>
</dbReference>
<dbReference type="EMBL" id="JAENIO010000003">
    <property type="protein sequence ID" value="MBK1832763.1"/>
    <property type="molecule type" value="Genomic_DNA"/>
</dbReference>
<proteinExistence type="predicted"/>
<organism evidence="3 4">
    <name type="scientific">Roseibacillus ishigakijimensis</name>
    <dbReference type="NCBI Taxonomy" id="454146"/>
    <lineage>
        <taxon>Bacteria</taxon>
        <taxon>Pseudomonadati</taxon>
        <taxon>Verrucomicrobiota</taxon>
        <taxon>Verrucomicrobiia</taxon>
        <taxon>Verrucomicrobiales</taxon>
        <taxon>Verrucomicrobiaceae</taxon>
        <taxon>Roseibacillus</taxon>
    </lineage>
</organism>
<keyword evidence="1" id="KW-0051">Antiviral defense</keyword>
<sequence length="282" mass="31345">METLTYQFTLLSDTFVHGAYQTQDFNQPELRAPSVKGMIRWWHEALGYSKADADHIFGKVKGGNKASLVIVRVEPIEPPDISESPFLPHKSRKPKFAITPGTFFRLSLIPRREGLSGSFKEQLKQATEAWLLLGSIGQRSNRAAGSVLWEKCPTTQKDFEIIVGDLTKGSRVSFAILDRVFENDIEARDLAGRFPKHAPKDWKNPSTVPGAVFGSASPRKPSSLKLKVVDLDQAYRLLALWIPSDSQDNPANLEAAIKMMKTFEGKAELGRLLQSALPQLTA</sequence>
<evidence type="ECO:0000256" key="1">
    <source>
        <dbReference type="ARBA" id="ARBA00023118"/>
    </source>
</evidence>